<dbReference type="GO" id="GO:0004467">
    <property type="term" value="F:long-chain fatty acid-CoA ligase activity"/>
    <property type="evidence" value="ECO:0007669"/>
    <property type="project" value="TreeGrafter"/>
</dbReference>
<dbReference type="GO" id="GO:0005524">
    <property type="term" value="F:ATP binding"/>
    <property type="evidence" value="ECO:0007669"/>
    <property type="project" value="UniProtKB-KW"/>
</dbReference>
<dbReference type="CDD" id="cd05907">
    <property type="entry name" value="VL_LC_FACS_like"/>
    <property type="match status" value="1"/>
</dbReference>
<organism evidence="4 5">
    <name type="scientific">Pradoshia eiseniae</name>
    <dbReference type="NCBI Taxonomy" id="2064768"/>
    <lineage>
        <taxon>Bacteria</taxon>
        <taxon>Bacillati</taxon>
        <taxon>Bacillota</taxon>
        <taxon>Bacilli</taxon>
        <taxon>Bacillales</taxon>
        <taxon>Bacillaceae</taxon>
        <taxon>Pradoshia</taxon>
    </lineage>
</organism>
<dbReference type="OrthoDB" id="9778383at2"/>
<sequence length="626" mass="70226">MKPLNLVEMVFRTVQKYGQKDALMAKDKGVYKAITYDELWERVAYTAHALVQRGVGKGDKVAILADNNPYWAISDLAIMSIGAVSVPIHSTLPSDQVSYILHNSASKFIFVGNESQFKKIDSKDFPHESIVIYDSPEKTALSDMPSTMEAFMASGQGYSPEEWQKGFMEIKRADLATIIHTSGTTGKPKGAMLTHGNILANVEGVQFWVLECRPDDLMLSHLPLSHIFERMAGQFFPLYVGATIAYAESIDTVQDNLLEVRPTVLVSVPLLFERVYAQALKMVESGTPIRKKVFKWALGVGEERYRYYLSCATDELMRKAELPKEFRRRWKISERLVYQKVKRKLGGRIRGFISGGGALNPEIGRFFWSVDLPVLEGYGLTETAPVICVNPFSRSKVGTVGKPLPNLDIRLAADGEVLVKGPSVMSGYYRDPQATAEAFEGEWFKTGDIGLLDEDGYLRIIDRKKRILVLTTGKNVAPQPVENALHQSPYIENAVLVGQNRKYVIALLAPDFINIKEWCRHKGIHGSPQELLANKHVQALLTREVKKYTKGFARYEQPKKLIFVNKEWTVETGELTPSLKVRYAEVEKKFKHVIDHMYTDTASGEMDIAANETAVGISLSKVKGEH</sequence>
<feature type="domain" description="AMP-dependent synthetase/ligase" evidence="3">
    <location>
        <begin position="12"/>
        <end position="429"/>
    </location>
</feature>
<dbReference type="InterPro" id="IPR000873">
    <property type="entry name" value="AMP-dep_synth/lig_dom"/>
</dbReference>
<evidence type="ECO:0000313" key="5">
    <source>
        <dbReference type="Proteomes" id="UP000239663"/>
    </source>
</evidence>
<protein>
    <submittedName>
        <fullName evidence="4">Long-chain fatty acid--CoA ligase</fullName>
    </submittedName>
</protein>
<accession>A0A2S7MZ91</accession>
<dbReference type="SUPFAM" id="SSF56801">
    <property type="entry name" value="Acetyl-CoA synthetase-like"/>
    <property type="match status" value="1"/>
</dbReference>
<dbReference type="AlphaFoldDB" id="A0A2S7MZ91"/>
<dbReference type="GO" id="GO:0016020">
    <property type="term" value="C:membrane"/>
    <property type="evidence" value="ECO:0007669"/>
    <property type="project" value="TreeGrafter"/>
</dbReference>
<dbReference type="EMBL" id="PKOZ01000005">
    <property type="protein sequence ID" value="PQD95114.1"/>
    <property type="molecule type" value="Genomic_DNA"/>
</dbReference>
<keyword evidence="2" id="KW-0067">ATP-binding</keyword>
<keyword evidence="1" id="KW-0547">Nucleotide-binding</keyword>
<evidence type="ECO:0000259" key="3">
    <source>
        <dbReference type="Pfam" id="PF00501"/>
    </source>
</evidence>
<dbReference type="InterPro" id="IPR042099">
    <property type="entry name" value="ANL_N_sf"/>
</dbReference>
<evidence type="ECO:0000256" key="1">
    <source>
        <dbReference type="ARBA" id="ARBA00022741"/>
    </source>
</evidence>
<dbReference type="InterPro" id="IPR020845">
    <property type="entry name" value="AMP-binding_CS"/>
</dbReference>
<dbReference type="PANTHER" id="PTHR43272">
    <property type="entry name" value="LONG-CHAIN-FATTY-ACID--COA LIGASE"/>
    <property type="match status" value="1"/>
</dbReference>
<keyword evidence="4" id="KW-0436">Ligase</keyword>
<dbReference type="PROSITE" id="PS00455">
    <property type="entry name" value="AMP_BINDING"/>
    <property type="match status" value="1"/>
</dbReference>
<dbReference type="Gene3D" id="3.40.50.12780">
    <property type="entry name" value="N-terminal domain of ligase-like"/>
    <property type="match status" value="1"/>
</dbReference>
<keyword evidence="5" id="KW-1185">Reference proteome</keyword>
<dbReference type="Proteomes" id="UP000239663">
    <property type="component" value="Unassembled WGS sequence"/>
</dbReference>
<dbReference type="RefSeq" id="WP_104849374.1">
    <property type="nucleotide sequence ID" value="NZ_PKOZ01000005.1"/>
</dbReference>
<evidence type="ECO:0000256" key="2">
    <source>
        <dbReference type="ARBA" id="ARBA00022840"/>
    </source>
</evidence>
<dbReference type="Pfam" id="PF00501">
    <property type="entry name" value="AMP-binding"/>
    <property type="match status" value="1"/>
</dbReference>
<reference evidence="4 5" key="1">
    <citation type="submission" date="2017-12" db="EMBL/GenBank/DDBJ databases">
        <title>Taxonomic description and draft genome of Pradoshia cofamensis Gen. nov., sp. nov., a thermotolerant bacillale isolated from anterior gut of earthworm Eisenia fetida.</title>
        <authorList>
            <person name="Saha T."/>
            <person name="Chakraborty R."/>
        </authorList>
    </citation>
    <scope>NUCLEOTIDE SEQUENCE [LARGE SCALE GENOMIC DNA]</scope>
    <source>
        <strain evidence="4 5">EAG3</strain>
    </source>
</reference>
<name>A0A2S7MZ91_9BACI</name>
<evidence type="ECO:0000313" key="4">
    <source>
        <dbReference type="EMBL" id="PQD95114.1"/>
    </source>
</evidence>
<gene>
    <name evidence="4" type="ORF">CYL18_10025</name>
</gene>
<dbReference type="Pfam" id="PF23562">
    <property type="entry name" value="AMP-binding_C_3"/>
    <property type="match status" value="1"/>
</dbReference>
<dbReference type="PANTHER" id="PTHR43272:SF33">
    <property type="entry name" value="AMP-BINDING DOMAIN-CONTAINING PROTEIN-RELATED"/>
    <property type="match status" value="1"/>
</dbReference>
<proteinExistence type="predicted"/>
<comment type="caution">
    <text evidence="4">The sequence shown here is derived from an EMBL/GenBank/DDBJ whole genome shotgun (WGS) entry which is preliminary data.</text>
</comment>